<feature type="compositionally biased region" description="Basic and acidic residues" evidence="1">
    <location>
        <begin position="238"/>
        <end position="267"/>
    </location>
</feature>
<organism evidence="2 3">
    <name type="scientific">Aquabacter spiritensis</name>
    <dbReference type="NCBI Taxonomy" id="933073"/>
    <lineage>
        <taxon>Bacteria</taxon>
        <taxon>Pseudomonadati</taxon>
        <taxon>Pseudomonadota</taxon>
        <taxon>Alphaproteobacteria</taxon>
        <taxon>Hyphomicrobiales</taxon>
        <taxon>Xanthobacteraceae</taxon>
        <taxon>Aquabacter</taxon>
    </lineage>
</organism>
<dbReference type="EMBL" id="SMAI01000014">
    <property type="protein sequence ID" value="TCT02259.1"/>
    <property type="molecule type" value="Genomic_DNA"/>
</dbReference>
<evidence type="ECO:0000313" key="3">
    <source>
        <dbReference type="Proteomes" id="UP000294664"/>
    </source>
</evidence>
<keyword evidence="3" id="KW-1185">Reference proteome</keyword>
<dbReference type="Proteomes" id="UP000294664">
    <property type="component" value="Unassembled WGS sequence"/>
</dbReference>
<evidence type="ECO:0000313" key="2">
    <source>
        <dbReference type="EMBL" id="TCT02259.1"/>
    </source>
</evidence>
<feature type="region of interest" description="Disordered" evidence="1">
    <location>
        <begin position="183"/>
        <end position="267"/>
    </location>
</feature>
<accession>A0A4R3LRJ5</accession>
<evidence type="ECO:0000256" key="1">
    <source>
        <dbReference type="SAM" id="MobiDB-lite"/>
    </source>
</evidence>
<evidence type="ECO:0008006" key="4">
    <source>
        <dbReference type="Google" id="ProtNLM"/>
    </source>
</evidence>
<protein>
    <recommendedName>
        <fullName evidence="4">Gas vesicle protein GvpC</fullName>
    </recommendedName>
</protein>
<sequence>MSLAGQISDTVTALASTRAARREALSGIRSDTARHLGEARAAHSRMATAQQQSLSEALRSTKLATAILLGAADEQIDGYRKERLKQAAMLRRDLSDGANSLRSKTSKWIGTQSAMRRKQAADDLHQRQRDRDALASDVRALTEQNLSFLAALTKDRQEASAIWIGRSVTVAAAVPAAPIKAEPPVKAEVKSDPAPEPVKAEPVKVEPAKVEPAKEPAKPEPVKAEPVKAEAAPAAAKPEAKPDMKVEAKLEAKPVHKSDKPEPGKTV</sequence>
<comment type="caution">
    <text evidence="2">The sequence shown here is derived from an EMBL/GenBank/DDBJ whole genome shotgun (WGS) entry which is preliminary data.</text>
</comment>
<dbReference type="AlphaFoldDB" id="A0A4R3LRJ5"/>
<reference evidence="2 3" key="1">
    <citation type="submission" date="2019-03" db="EMBL/GenBank/DDBJ databases">
        <title>Genomic Encyclopedia of Type Strains, Phase IV (KMG-IV): sequencing the most valuable type-strain genomes for metagenomic binning, comparative biology and taxonomic classification.</title>
        <authorList>
            <person name="Goeker M."/>
        </authorList>
    </citation>
    <scope>NUCLEOTIDE SEQUENCE [LARGE SCALE GENOMIC DNA]</scope>
    <source>
        <strain evidence="2 3">DSM 9035</strain>
    </source>
</reference>
<feature type="compositionally biased region" description="Basic and acidic residues" evidence="1">
    <location>
        <begin position="183"/>
        <end position="228"/>
    </location>
</feature>
<proteinExistence type="predicted"/>
<name>A0A4R3LRJ5_9HYPH</name>
<gene>
    <name evidence="2" type="ORF">EDC64_114120</name>
</gene>